<dbReference type="Pfam" id="PF04195">
    <property type="entry name" value="Transposase_28"/>
    <property type="match status" value="1"/>
</dbReference>
<feature type="compositionally biased region" description="Polar residues" evidence="2">
    <location>
        <begin position="247"/>
        <end position="256"/>
    </location>
</feature>
<evidence type="ECO:0000256" key="2">
    <source>
        <dbReference type="SAM" id="MobiDB-lite"/>
    </source>
</evidence>
<keyword evidence="1" id="KW-0175">Coiled coil</keyword>
<protein>
    <recommendedName>
        <fullName evidence="3">Transposase (putative) gypsy type domain-containing protein</fullName>
    </recommendedName>
</protein>
<dbReference type="EMBL" id="BPVZ01000166">
    <property type="protein sequence ID" value="GKV43231.1"/>
    <property type="molecule type" value="Genomic_DNA"/>
</dbReference>
<accession>A0AAV5M0M8</accession>
<gene>
    <name evidence="4" type="ORF">SLEP1_g50547</name>
</gene>
<evidence type="ECO:0000313" key="4">
    <source>
        <dbReference type="EMBL" id="GKV43231.1"/>
    </source>
</evidence>
<reference evidence="4 5" key="1">
    <citation type="journal article" date="2021" name="Commun. Biol.">
        <title>The genome of Shorea leprosula (Dipterocarpaceae) highlights the ecological relevance of drought in aseasonal tropical rainforests.</title>
        <authorList>
            <person name="Ng K.K.S."/>
            <person name="Kobayashi M.J."/>
            <person name="Fawcett J.A."/>
            <person name="Hatakeyama M."/>
            <person name="Paape T."/>
            <person name="Ng C.H."/>
            <person name="Ang C.C."/>
            <person name="Tnah L.H."/>
            <person name="Lee C.T."/>
            <person name="Nishiyama T."/>
            <person name="Sese J."/>
            <person name="O'Brien M.J."/>
            <person name="Copetti D."/>
            <person name="Mohd Noor M.I."/>
            <person name="Ong R.C."/>
            <person name="Putra M."/>
            <person name="Sireger I.Z."/>
            <person name="Indrioko S."/>
            <person name="Kosugi Y."/>
            <person name="Izuno A."/>
            <person name="Isagi Y."/>
            <person name="Lee S.L."/>
            <person name="Shimizu K.K."/>
        </authorList>
    </citation>
    <scope>NUCLEOTIDE SEQUENCE [LARGE SCALE GENOMIC DNA]</scope>
    <source>
        <strain evidence="4">214</strain>
    </source>
</reference>
<comment type="caution">
    <text evidence="4">The sequence shown here is derived from an EMBL/GenBank/DDBJ whole genome shotgun (WGS) entry which is preliminary data.</text>
</comment>
<feature type="region of interest" description="Disordered" evidence="2">
    <location>
        <begin position="137"/>
        <end position="165"/>
    </location>
</feature>
<dbReference type="Proteomes" id="UP001054252">
    <property type="component" value="Unassembled WGS sequence"/>
</dbReference>
<feature type="compositionally biased region" description="Low complexity" evidence="2">
    <location>
        <begin position="936"/>
        <end position="962"/>
    </location>
</feature>
<feature type="compositionally biased region" description="Low complexity" evidence="2">
    <location>
        <begin position="264"/>
        <end position="277"/>
    </location>
</feature>
<dbReference type="InterPro" id="IPR007321">
    <property type="entry name" value="Transposase_28"/>
</dbReference>
<sequence length="970" mass="105974">MFGQLRSPTLLKSSAAFTPENPEVVSSGKHSNAQVSNTQYFRERGSQGWALGLIPTLLPPKRLVDELDGSLVSTAFGPKDEEGYFAYMNDFTYGRPDRLEGIVPGQMCQCMPALLRAGVKSWFYDRSSSRARVTLHDEFPTAERGRADSERAEHTDPGRAENSGHTRYFDIAHSYVFREDCRDIHGHFPRFPTKAPSTIQVKMASFHDAREFRGNQGEEEDVDVISVEPIAMVVPPELQDSPRTAAPESNTSSSVSGGCEGHQPSTSSDSPTEETPSGAEGVEEVGCSAPVTSAAAEVVVFEGWESKVLSGRLYNLRKAPKTLPAGFKFKAVLHHEVADGAATVKGYKKLEEMVRRFQIPRTILIRAGTPNERACSVSRTGWVLVYVDHFDAGLRFPLLGLIFDVLAEYELALSQLTPNSIMFIIGFMLLCERLGMPAKAVVFRSLFLCRLCPSTSGTRWYYISGREKMMIFTNIRNKVARWKRQFVFVRDTRTDRINNELAARLSEWRTPNTYMNYPQLTSGDVDLKNRLLDYVKARGLVDLETLVTLEQIALHGFVDVANLHSQASLSDNASELKAQGAGALGLAPSVNPALTSGHLLHRGATRSTGVPARHRGRDKHRLVARPCRCCASCWCAPSASLRGCRGSTNLIGMQNFVPPANRLRAKGHVQQHGGHAALIKLMDAFSYTVALFECEQGARAQNSELQHNCKQLASEKASLADEVSCLQSSEMANRAASAESRADELARKVLELREELDRARAEKGSSIQAAKDEHVAQAEASLERTKRLHQRDVCFARAQGAEWLVGAEMFQDAVAVAAANTTTDIFNEVRGKVLGVRADFPIGELACFEGEEIDADGKSLAQPADTRVKLKWELNEEGLPVSPPSVADEGEDTEGLPSFDAWVADPHDVPAEPSSTPPCAPPQPVSTAAPTPPALSPLQSPAHSSQDRSSPARSAAAPNDASIPVDLTDE</sequence>
<evidence type="ECO:0000313" key="5">
    <source>
        <dbReference type="Proteomes" id="UP001054252"/>
    </source>
</evidence>
<keyword evidence="5" id="KW-1185">Reference proteome</keyword>
<feature type="domain" description="Transposase (putative) gypsy type" evidence="3">
    <location>
        <begin position="385"/>
        <end position="449"/>
    </location>
</feature>
<evidence type="ECO:0000259" key="3">
    <source>
        <dbReference type="Pfam" id="PF04195"/>
    </source>
</evidence>
<proteinExistence type="predicted"/>
<feature type="compositionally biased region" description="Pro residues" evidence="2">
    <location>
        <begin position="915"/>
        <end position="935"/>
    </location>
</feature>
<organism evidence="4 5">
    <name type="scientific">Rubroshorea leprosula</name>
    <dbReference type="NCBI Taxonomy" id="152421"/>
    <lineage>
        <taxon>Eukaryota</taxon>
        <taxon>Viridiplantae</taxon>
        <taxon>Streptophyta</taxon>
        <taxon>Embryophyta</taxon>
        <taxon>Tracheophyta</taxon>
        <taxon>Spermatophyta</taxon>
        <taxon>Magnoliopsida</taxon>
        <taxon>eudicotyledons</taxon>
        <taxon>Gunneridae</taxon>
        <taxon>Pentapetalae</taxon>
        <taxon>rosids</taxon>
        <taxon>malvids</taxon>
        <taxon>Malvales</taxon>
        <taxon>Dipterocarpaceae</taxon>
        <taxon>Rubroshorea</taxon>
    </lineage>
</organism>
<evidence type="ECO:0000256" key="1">
    <source>
        <dbReference type="SAM" id="Coils"/>
    </source>
</evidence>
<feature type="coiled-coil region" evidence="1">
    <location>
        <begin position="695"/>
        <end position="762"/>
    </location>
</feature>
<name>A0AAV5M0M8_9ROSI</name>
<feature type="region of interest" description="Disordered" evidence="2">
    <location>
        <begin position="878"/>
        <end position="970"/>
    </location>
</feature>
<feature type="region of interest" description="Disordered" evidence="2">
    <location>
        <begin position="233"/>
        <end position="285"/>
    </location>
</feature>
<dbReference type="AlphaFoldDB" id="A0AAV5M0M8"/>